<dbReference type="SUPFAM" id="SSF48264">
    <property type="entry name" value="Cytochrome P450"/>
    <property type="match status" value="1"/>
</dbReference>
<comment type="cofactor">
    <cofactor evidence="1 7">
        <name>heme</name>
        <dbReference type="ChEBI" id="CHEBI:30413"/>
    </cofactor>
</comment>
<evidence type="ECO:0000256" key="8">
    <source>
        <dbReference type="RuleBase" id="RU000461"/>
    </source>
</evidence>
<evidence type="ECO:0008006" key="11">
    <source>
        <dbReference type="Google" id="ProtNLM"/>
    </source>
</evidence>
<dbReference type="PRINTS" id="PR00385">
    <property type="entry name" value="P450"/>
</dbReference>
<dbReference type="InterPro" id="IPR002401">
    <property type="entry name" value="Cyt_P450_E_grp-I"/>
</dbReference>
<dbReference type="GeneID" id="4982774"/>
<dbReference type="CDD" id="cd11059">
    <property type="entry name" value="CYP_fungal"/>
    <property type="match status" value="1"/>
</dbReference>
<keyword evidence="3 7" id="KW-0479">Metal-binding</keyword>
<reference evidence="10" key="1">
    <citation type="submission" date="2025-02" db="EMBL/GenBank/DDBJ databases">
        <authorList>
            <consortium name="NCBI Genome Project"/>
        </authorList>
    </citation>
    <scope>NUCLEOTIDE SEQUENCE</scope>
</reference>
<dbReference type="InterPro" id="IPR017972">
    <property type="entry name" value="Cyt_P450_CS"/>
</dbReference>
<evidence type="ECO:0000256" key="4">
    <source>
        <dbReference type="ARBA" id="ARBA00023002"/>
    </source>
</evidence>
<proteinExistence type="inferred from homology"/>
<reference evidence="10" key="2">
    <citation type="submission" date="2025-08" db="UniProtKB">
        <authorList>
            <consortium name="RefSeq"/>
        </authorList>
    </citation>
    <scope>IDENTIFICATION</scope>
</reference>
<dbReference type="VEuPathDB" id="FungiDB:An08g04570"/>
<keyword evidence="7 8" id="KW-0349">Heme</keyword>
<dbReference type="AlphaFoldDB" id="A0AAJ6QDG2"/>
<keyword evidence="5 7" id="KW-0408">Iron</keyword>
<keyword evidence="9" id="KW-1133">Transmembrane helix</keyword>
<evidence type="ECO:0000313" key="10">
    <source>
        <dbReference type="RefSeq" id="XP_001392575.3"/>
    </source>
</evidence>
<keyword evidence="9" id="KW-0812">Transmembrane</keyword>
<feature type="transmembrane region" description="Helical" evidence="9">
    <location>
        <begin position="26"/>
        <end position="46"/>
    </location>
</feature>
<evidence type="ECO:0000256" key="6">
    <source>
        <dbReference type="ARBA" id="ARBA00023033"/>
    </source>
</evidence>
<keyword evidence="6 8" id="KW-0503">Monooxygenase</keyword>
<dbReference type="Gene3D" id="1.10.630.10">
    <property type="entry name" value="Cytochrome P450"/>
    <property type="match status" value="1"/>
</dbReference>
<organism evidence="10">
    <name type="scientific">Aspergillus niger</name>
    <dbReference type="NCBI Taxonomy" id="5061"/>
    <lineage>
        <taxon>Eukaryota</taxon>
        <taxon>Fungi</taxon>
        <taxon>Dikarya</taxon>
        <taxon>Ascomycota</taxon>
        <taxon>Pezizomycotina</taxon>
        <taxon>Eurotiomycetes</taxon>
        <taxon>Eurotiomycetidae</taxon>
        <taxon>Eurotiales</taxon>
        <taxon>Aspergillaceae</taxon>
        <taxon>Aspergillus</taxon>
        <taxon>Aspergillus subgen. Circumdati</taxon>
    </lineage>
</organism>
<dbReference type="InterPro" id="IPR050121">
    <property type="entry name" value="Cytochrome_P450_monoxygenase"/>
</dbReference>
<dbReference type="RefSeq" id="XP_001392575.3">
    <property type="nucleotide sequence ID" value="XM_001392538.3"/>
</dbReference>
<evidence type="ECO:0000256" key="3">
    <source>
        <dbReference type="ARBA" id="ARBA00022723"/>
    </source>
</evidence>
<evidence type="ECO:0000256" key="7">
    <source>
        <dbReference type="PIRSR" id="PIRSR602401-1"/>
    </source>
</evidence>
<dbReference type="KEGG" id="ang:An08g04570"/>
<evidence type="ECO:0000256" key="1">
    <source>
        <dbReference type="ARBA" id="ARBA00001971"/>
    </source>
</evidence>
<evidence type="ECO:0000256" key="2">
    <source>
        <dbReference type="ARBA" id="ARBA00010617"/>
    </source>
</evidence>
<evidence type="ECO:0000256" key="5">
    <source>
        <dbReference type="ARBA" id="ARBA00023004"/>
    </source>
</evidence>
<dbReference type="PROSITE" id="PS00086">
    <property type="entry name" value="CYTOCHROME_P450"/>
    <property type="match status" value="1"/>
</dbReference>
<dbReference type="PRINTS" id="PR00463">
    <property type="entry name" value="EP450I"/>
</dbReference>
<keyword evidence="9" id="KW-0472">Membrane</keyword>
<feature type="binding site" description="axial binding residue" evidence="7">
    <location>
        <position position="461"/>
    </location>
    <ligand>
        <name>heme</name>
        <dbReference type="ChEBI" id="CHEBI:30413"/>
    </ligand>
    <ligandPart>
        <name>Fe</name>
        <dbReference type="ChEBI" id="CHEBI:18248"/>
    </ligandPart>
</feature>
<dbReference type="GO" id="GO:0004497">
    <property type="term" value="F:monooxygenase activity"/>
    <property type="evidence" value="ECO:0007669"/>
    <property type="project" value="UniProtKB-KW"/>
</dbReference>
<accession>A0AAJ6QDG2</accession>
<dbReference type="InterPro" id="IPR001128">
    <property type="entry name" value="Cyt_P450"/>
</dbReference>
<dbReference type="InterPro" id="IPR036396">
    <property type="entry name" value="Cyt_P450_sf"/>
</dbReference>
<protein>
    <recommendedName>
        <fullName evidence="11">Cytochrome P450</fullName>
    </recommendedName>
</protein>
<comment type="similarity">
    <text evidence="2 8">Belongs to the cytochrome P450 family.</text>
</comment>
<dbReference type="PANTHER" id="PTHR24305">
    <property type="entry name" value="CYTOCHROME P450"/>
    <property type="match status" value="1"/>
</dbReference>
<dbReference type="PANTHER" id="PTHR24305:SF228">
    <property type="entry name" value="P450 MONOOXYGENASE, PUTATIVE (AFU_ORTHOLOGUE AFUA_3G03930)-RELATED"/>
    <property type="match status" value="1"/>
</dbReference>
<gene>
    <name evidence="10" type="ORF">An08g04570</name>
</gene>
<keyword evidence="4 8" id="KW-0560">Oxidoreductase</keyword>
<name>A0AAJ6QDG2_ASPNG</name>
<dbReference type="GO" id="GO:0046872">
    <property type="term" value="F:metal ion binding"/>
    <property type="evidence" value="ECO:0007669"/>
    <property type="project" value="UniProtKB-KW"/>
</dbReference>
<evidence type="ECO:0000256" key="9">
    <source>
        <dbReference type="SAM" id="Phobius"/>
    </source>
</evidence>
<sequence>MHPSVLLKHRLPRIHPHSNNSPPLPILQKAMLSILLLAILPIIYLIHKYFTDPLSRIPPAHPLSPYTTKWITHHRDRTTEVKAIYTAHRARGPIIRLSPTELNVNSLEGLRAIYTQGAFEKHAFYADTFMNFQTPNMVGMLENKPHGEQKRLLSGVYAKSYLLRSSDVKVLGREMVVGRLGEFLRGVVAKGAVINVLPVFQAVGMDFTSGFVFGMQNGTRFLEDLTSWGVWLGQYEAFKSMSREERFMGFVERWCLGLCEGVGLSKQSGGPVTQAVVYDRLREGLEEKKKVSGEDVDVNLAVASEVLDHLVAGHETTGITITYIMWELSKRPELQTRLRKELASLPGSLRYTEGMEKGLPSLADIDALPFLDAIVRETLRLHAPAPAPLPRVTPPEGTWIHGYYIPGGVQVSSSAYSLHRIEEVFPSPEEWIPWRWMDVKDDKIHDMRRLFYPFGTGGRMCLGSNFALLEIKLVIAMVYANFAPEVVDDEGIGQHLEFIALPKGRKLMVRFVPVEGHPH</sequence>
<dbReference type="Pfam" id="PF00067">
    <property type="entry name" value="p450"/>
    <property type="match status" value="1"/>
</dbReference>